<dbReference type="KEGG" id="spu:100891191"/>
<dbReference type="GeneID" id="100891191"/>
<dbReference type="FunFam" id="3.40.50.150:FF:000118">
    <property type="entry name" value="Histamine N-methyltransferase"/>
    <property type="match status" value="1"/>
</dbReference>
<dbReference type="AlphaFoldDB" id="A0A7M7LLE6"/>
<dbReference type="RefSeq" id="XP_003727123.2">
    <property type="nucleotide sequence ID" value="XM_003727075.3"/>
</dbReference>
<dbReference type="Gene3D" id="3.40.50.150">
    <property type="entry name" value="Vaccinia Virus protein VP39"/>
    <property type="match status" value="1"/>
</dbReference>
<evidence type="ECO:0000256" key="1">
    <source>
        <dbReference type="ARBA" id="ARBA00022603"/>
    </source>
</evidence>
<evidence type="ECO:0000256" key="2">
    <source>
        <dbReference type="ARBA" id="ARBA00022679"/>
    </source>
</evidence>
<evidence type="ECO:0008006" key="5">
    <source>
        <dbReference type="Google" id="ProtNLM"/>
    </source>
</evidence>
<keyword evidence="4" id="KW-1185">Reference proteome</keyword>
<reference evidence="4" key="1">
    <citation type="submission" date="2015-02" db="EMBL/GenBank/DDBJ databases">
        <title>Genome sequencing for Strongylocentrotus purpuratus.</title>
        <authorList>
            <person name="Murali S."/>
            <person name="Liu Y."/>
            <person name="Vee V."/>
            <person name="English A."/>
            <person name="Wang M."/>
            <person name="Skinner E."/>
            <person name="Han Y."/>
            <person name="Muzny D.M."/>
            <person name="Worley K.C."/>
            <person name="Gibbs R.A."/>
        </authorList>
    </citation>
    <scope>NUCLEOTIDE SEQUENCE</scope>
</reference>
<name>A0A7M7LLE6_STRPU</name>
<dbReference type="Pfam" id="PF13489">
    <property type="entry name" value="Methyltransf_23"/>
    <property type="match status" value="1"/>
</dbReference>
<accession>A0A7M7LLE6</accession>
<reference evidence="3" key="2">
    <citation type="submission" date="2021-01" db="UniProtKB">
        <authorList>
            <consortium name="EnsemblMetazoa"/>
        </authorList>
    </citation>
    <scope>IDENTIFICATION</scope>
</reference>
<dbReference type="GO" id="GO:0032259">
    <property type="term" value="P:methylation"/>
    <property type="evidence" value="ECO:0007669"/>
    <property type="project" value="UniProtKB-KW"/>
</dbReference>
<evidence type="ECO:0000313" key="4">
    <source>
        <dbReference type="Proteomes" id="UP000007110"/>
    </source>
</evidence>
<dbReference type="SUPFAM" id="SSF53335">
    <property type="entry name" value="S-adenosyl-L-methionine-dependent methyltransferases"/>
    <property type="match status" value="1"/>
</dbReference>
<proteinExistence type="predicted"/>
<dbReference type="InterPro" id="IPR029063">
    <property type="entry name" value="SAM-dependent_MTases_sf"/>
</dbReference>
<sequence>MEMSGEKMRTLEMKPLVSDLDYYAEAYRVYAGFSGQKLKTYQKWTDDVFIPTAVDKLHGSFQGAEEFRILGIGSGGGEIDVCLLERLSSRYPSITNTVIEPSTEAITRYTALLQEKEANLQGVKTHFKQTTIQEFCAETKKASTGDSRPKFHFIHAIQSLYYSDDLNGTIWDMFEMLEEGGAMLIILMTDDHVLYRMLDNFPFLVGQKTPSTTKLSSKDITKALEQLGLAYTSHTVNTRTEASSCFNPESEDGNKVLDFLTNTVRFRANAPPEICDKVLGFLRAICPSSVPDETTDEAREGVVGGEDKTQKKLLFIRDAQSVIVFRQGTHGALQKSAMKM</sequence>
<evidence type="ECO:0000313" key="3">
    <source>
        <dbReference type="EnsemblMetazoa" id="XP_003727123"/>
    </source>
</evidence>
<organism evidence="3 4">
    <name type="scientific">Strongylocentrotus purpuratus</name>
    <name type="common">Purple sea urchin</name>
    <dbReference type="NCBI Taxonomy" id="7668"/>
    <lineage>
        <taxon>Eukaryota</taxon>
        <taxon>Metazoa</taxon>
        <taxon>Echinodermata</taxon>
        <taxon>Eleutherozoa</taxon>
        <taxon>Echinozoa</taxon>
        <taxon>Echinoidea</taxon>
        <taxon>Euechinoidea</taxon>
        <taxon>Echinacea</taxon>
        <taxon>Camarodonta</taxon>
        <taxon>Echinidea</taxon>
        <taxon>Strongylocentrotidae</taxon>
        <taxon>Strongylocentrotus</taxon>
    </lineage>
</organism>
<dbReference type="OMA" id="KNIKFAW"/>
<keyword evidence="1" id="KW-0489">Methyltransferase</keyword>
<dbReference type="GO" id="GO:0008168">
    <property type="term" value="F:methyltransferase activity"/>
    <property type="evidence" value="ECO:0007669"/>
    <property type="project" value="UniProtKB-KW"/>
</dbReference>
<dbReference type="EnsemblMetazoa" id="XM_003727075">
    <property type="protein sequence ID" value="XP_003727123"/>
    <property type="gene ID" value="LOC100891191"/>
</dbReference>
<dbReference type="InParanoid" id="A0A7M7LLE6"/>
<protein>
    <recommendedName>
        <fullName evidence="5">Histamine N-methyltransferase</fullName>
    </recommendedName>
</protein>
<dbReference type="OrthoDB" id="5984880at2759"/>
<keyword evidence="2" id="KW-0808">Transferase</keyword>
<dbReference type="Proteomes" id="UP000007110">
    <property type="component" value="Unassembled WGS sequence"/>
</dbReference>